<name>A0A135TAC2_9PEZI</name>
<feature type="transmembrane region" description="Helical" evidence="8">
    <location>
        <begin position="69"/>
        <end position="89"/>
    </location>
</feature>
<dbReference type="OrthoDB" id="3900342at2759"/>
<dbReference type="GO" id="GO:0015171">
    <property type="term" value="F:amino acid transmembrane transporter activity"/>
    <property type="evidence" value="ECO:0007669"/>
    <property type="project" value="TreeGrafter"/>
</dbReference>
<feature type="transmembrane region" description="Helical" evidence="8">
    <location>
        <begin position="388"/>
        <end position="407"/>
    </location>
</feature>
<proteinExistence type="predicted"/>
<feature type="transmembrane region" description="Helical" evidence="8">
    <location>
        <begin position="195"/>
        <end position="218"/>
    </location>
</feature>
<feature type="domain" description="Amino acid permease/ SLC12A" evidence="9">
    <location>
        <begin position="196"/>
        <end position="518"/>
    </location>
</feature>
<comment type="subcellular location">
    <subcellularLocation>
        <location evidence="1">Membrane</location>
        <topology evidence="1">Multi-pass membrane protein</topology>
    </subcellularLocation>
</comment>
<dbReference type="FunFam" id="1.20.1740.10:FF:000017">
    <property type="entry name" value="Amino acid permease"/>
    <property type="match status" value="1"/>
</dbReference>
<evidence type="ECO:0000256" key="5">
    <source>
        <dbReference type="ARBA" id="ARBA00022989"/>
    </source>
</evidence>
<dbReference type="Pfam" id="PF00324">
    <property type="entry name" value="AA_permease"/>
    <property type="match status" value="2"/>
</dbReference>
<keyword evidence="2" id="KW-0813">Transport</keyword>
<keyword evidence="11" id="KW-1185">Reference proteome</keyword>
<organism evidence="10 11">
    <name type="scientific">Colletotrichum simmondsii</name>
    <dbReference type="NCBI Taxonomy" id="703756"/>
    <lineage>
        <taxon>Eukaryota</taxon>
        <taxon>Fungi</taxon>
        <taxon>Dikarya</taxon>
        <taxon>Ascomycota</taxon>
        <taxon>Pezizomycotina</taxon>
        <taxon>Sordariomycetes</taxon>
        <taxon>Hypocreomycetidae</taxon>
        <taxon>Glomerellales</taxon>
        <taxon>Glomerellaceae</taxon>
        <taxon>Colletotrichum</taxon>
        <taxon>Colletotrichum acutatum species complex</taxon>
    </lineage>
</organism>
<accession>A0A135TAC2</accession>
<evidence type="ECO:0000256" key="4">
    <source>
        <dbReference type="ARBA" id="ARBA00022970"/>
    </source>
</evidence>
<protein>
    <submittedName>
        <fullName evidence="10">Amino-acid permease inda1</fullName>
    </submittedName>
</protein>
<evidence type="ECO:0000256" key="3">
    <source>
        <dbReference type="ARBA" id="ARBA00022692"/>
    </source>
</evidence>
<feature type="transmembrane region" description="Helical" evidence="8">
    <location>
        <begin position="326"/>
        <end position="353"/>
    </location>
</feature>
<keyword evidence="3 8" id="KW-0812">Transmembrane</keyword>
<feature type="transmembrane region" description="Helical" evidence="8">
    <location>
        <begin position="154"/>
        <end position="175"/>
    </location>
</feature>
<dbReference type="PIRSF" id="PIRSF006060">
    <property type="entry name" value="AA_transporter"/>
    <property type="match status" value="1"/>
</dbReference>
<dbReference type="Proteomes" id="UP000070328">
    <property type="component" value="Unassembled WGS sequence"/>
</dbReference>
<dbReference type="Gene3D" id="1.20.1740.10">
    <property type="entry name" value="Amino acid/polyamine transporter I"/>
    <property type="match status" value="1"/>
</dbReference>
<dbReference type="PANTHER" id="PTHR43341:SF1">
    <property type="entry name" value="GENERAL AMINO-ACID PERMEASE GAP1"/>
    <property type="match status" value="1"/>
</dbReference>
<feature type="transmembrane region" description="Helical" evidence="8">
    <location>
        <begin position="457"/>
        <end position="482"/>
    </location>
</feature>
<dbReference type="AlphaFoldDB" id="A0A135TAC2"/>
<dbReference type="EMBL" id="JFBX01000230">
    <property type="protein sequence ID" value="KXH45100.1"/>
    <property type="molecule type" value="Genomic_DNA"/>
</dbReference>
<dbReference type="InterPro" id="IPR004840">
    <property type="entry name" value="Amino_acid_permease_CS"/>
</dbReference>
<dbReference type="InterPro" id="IPR004841">
    <property type="entry name" value="AA-permease/SLC12A_dom"/>
</dbReference>
<dbReference type="PANTHER" id="PTHR43341">
    <property type="entry name" value="AMINO ACID PERMEASE"/>
    <property type="match status" value="1"/>
</dbReference>
<reference evidence="10 11" key="1">
    <citation type="submission" date="2014-02" db="EMBL/GenBank/DDBJ databases">
        <title>The genome sequence of Colletotrichum simmondsii CBS122122.</title>
        <authorList>
            <person name="Baroncelli R."/>
            <person name="Thon M.R."/>
        </authorList>
    </citation>
    <scope>NUCLEOTIDE SEQUENCE [LARGE SCALE GENOMIC DNA]</scope>
    <source>
        <strain evidence="10 11">CBS122122</strain>
    </source>
</reference>
<dbReference type="InterPro" id="IPR050524">
    <property type="entry name" value="APC_YAT"/>
</dbReference>
<sequence>MTVEEKKLDASEAAVQPTSSNGEGESEPQHRQLSRALKGRHMQMIAIGGSIGAGLFVGTGGALRTGGPAALLIGFIIIGCMMMCTVQALGELAIIYPVNGAFYEYAVRFIDPAWGFAMGWEYSIGWMVTLPFEITAAGITIEFWKSREEVNPGVWCAVFMSLLIIIQVFGVRGYGEGKLTHCLQADMPSLTYLPPVEFILAIVKIIACIGFIILGIIINAGGVPTDPRGYIGAQYWHDPGAFRNGFQGFCSVFVTAAFSFGGTEMVGLAAAEAKNPRKTLPKATRQVFWRIALFYILNIFIMGLIVPSDSDVLLGASGANTKASPFVLAVQLAGIQVLPHIINGVITCAVISVANSCTYGSTRVLQALAQSGRAPSIFAKIDKSGRPIYCVALQVAFGFISFITVAADSKTVFNWLLAVTGLSGQFAYASIMIAHIRFRKAWKVQGRSPEDIPWRSALGVMGSYVGVFLVCCSLAATFYSSLFPVGGKPSAESFFQGYLAAPITISLFLFWKVYTKDWGFGVDLHSVDLDMGRRPEEELDDVYEGTDKKKSLWKRGLSVIF</sequence>
<comment type="caution">
    <text evidence="10">The sequence shown here is derived from an EMBL/GenBank/DDBJ whole genome shotgun (WGS) entry which is preliminary data.</text>
</comment>
<evidence type="ECO:0000259" key="9">
    <source>
        <dbReference type="Pfam" id="PF00324"/>
    </source>
</evidence>
<dbReference type="PROSITE" id="PS00218">
    <property type="entry name" value="AMINO_ACID_PERMEASE_1"/>
    <property type="match status" value="1"/>
</dbReference>
<feature type="transmembrane region" description="Helical" evidence="8">
    <location>
        <begin position="287"/>
        <end position="306"/>
    </location>
</feature>
<keyword evidence="5 8" id="KW-1133">Transmembrane helix</keyword>
<keyword evidence="4" id="KW-0029">Amino-acid transport</keyword>
<dbReference type="GO" id="GO:0016020">
    <property type="term" value="C:membrane"/>
    <property type="evidence" value="ECO:0007669"/>
    <property type="project" value="UniProtKB-SubCell"/>
</dbReference>
<feature type="transmembrane region" description="Helical" evidence="8">
    <location>
        <begin position="44"/>
        <end position="63"/>
    </location>
</feature>
<evidence type="ECO:0000256" key="6">
    <source>
        <dbReference type="ARBA" id="ARBA00023136"/>
    </source>
</evidence>
<evidence type="ECO:0000256" key="2">
    <source>
        <dbReference type="ARBA" id="ARBA00022448"/>
    </source>
</evidence>
<evidence type="ECO:0000313" key="10">
    <source>
        <dbReference type="EMBL" id="KXH45100.1"/>
    </source>
</evidence>
<gene>
    <name evidence="10" type="ORF">CSIM01_01229</name>
</gene>
<feature type="transmembrane region" description="Helical" evidence="8">
    <location>
        <begin position="494"/>
        <end position="511"/>
    </location>
</feature>
<feature type="transmembrane region" description="Helical" evidence="8">
    <location>
        <begin position="413"/>
        <end position="436"/>
    </location>
</feature>
<evidence type="ECO:0000256" key="7">
    <source>
        <dbReference type="SAM" id="MobiDB-lite"/>
    </source>
</evidence>
<feature type="domain" description="Amino acid permease/ SLC12A" evidence="9">
    <location>
        <begin position="41"/>
        <end position="176"/>
    </location>
</feature>
<evidence type="ECO:0000256" key="1">
    <source>
        <dbReference type="ARBA" id="ARBA00004141"/>
    </source>
</evidence>
<evidence type="ECO:0000313" key="11">
    <source>
        <dbReference type="Proteomes" id="UP000070328"/>
    </source>
</evidence>
<feature type="region of interest" description="Disordered" evidence="7">
    <location>
        <begin position="1"/>
        <end position="32"/>
    </location>
</feature>
<evidence type="ECO:0000256" key="8">
    <source>
        <dbReference type="SAM" id="Phobius"/>
    </source>
</evidence>
<feature type="compositionally biased region" description="Basic and acidic residues" evidence="7">
    <location>
        <begin position="1"/>
        <end position="10"/>
    </location>
</feature>
<keyword evidence="6 8" id="KW-0472">Membrane</keyword>